<evidence type="ECO:0000313" key="2">
    <source>
        <dbReference type="Proteomes" id="UP001566132"/>
    </source>
</evidence>
<dbReference type="PANTHER" id="PTHR47326">
    <property type="entry name" value="TRANSPOSABLE ELEMENT TC3 TRANSPOSASE-LIKE PROTEIN"/>
    <property type="match status" value="1"/>
</dbReference>
<dbReference type="PANTHER" id="PTHR47326:SF1">
    <property type="entry name" value="HTH PSQ-TYPE DOMAIN-CONTAINING PROTEIN"/>
    <property type="match status" value="1"/>
</dbReference>
<keyword evidence="2" id="KW-1185">Reference proteome</keyword>
<gene>
    <name evidence="1" type="ORF">ABEB36_009481</name>
</gene>
<accession>A0ABD1EH56</accession>
<dbReference type="AlphaFoldDB" id="A0ABD1EH56"/>
<dbReference type="Proteomes" id="UP001566132">
    <property type="component" value="Unassembled WGS sequence"/>
</dbReference>
<comment type="caution">
    <text evidence="1">The sequence shown here is derived from an EMBL/GenBank/DDBJ whole genome shotgun (WGS) entry which is preliminary data.</text>
</comment>
<dbReference type="Gene3D" id="3.30.420.10">
    <property type="entry name" value="Ribonuclease H-like superfamily/Ribonuclease H"/>
    <property type="match status" value="1"/>
</dbReference>
<protein>
    <submittedName>
        <fullName evidence="1">Uncharacterized protein</fullName>
    </submittedName>
</protein>
<reference evidence="1 2" key="1">
    <citation type="submission" date="2024-05" db="EMBL/GenBank/DDBJ databases">
        <title>Genetic variation in Jamaican populations of the coffee berry borer (Hypothenemus hampei).</title>
        <authorList>
            <person name="Errbii M."/>
            <person name="Myrie A."/>
        </authorList>
    </citation>
    <scope>NUCLEOTIDE SEQUENCE [LARGE SCALE GENOMIC DNA]</scope>
    <source>
        <strain evidence="1">JA-Hopewell-2020-01-JO</strain>
        <tissue evidence="1">Whole body</tissue>
    </source>
</reference>
<name>A0ABD1EH56_HYPHA</name>
<organism evidence="1 2">
    <name type="scientific">Hypothenemus hampei</name>
    <name type="common">Coffee berry borer</name>
    <dbReference type="NCBI Taxonomy" id="57062"/>
    <lineage>
        <taxon>Eukaryota</taxon>
        <taxon>Metazoa</taxon>
        <taxon>Ecdysozoa</taxon>
        <taxon>Arthropoda</taxon>
        <taxon>Hexapoda</taxon>
        <taxon>Insecta</taxon>
        <taxon>Pterygota</taxon>
        <taxon>Neoptera</taxon>
        <taxon>Endopterygota</taxon>
        <taxon>Coleoptera</taxon>
        <taxon>Polyphaga</taxon>
        <taxon>Cucujiformia</taxon>
        <taxon>Curculionidae</taxon>
        <taxon>Scolytinae</taxon>
        <taxon>Hypothenemus</taxon>
    </lineage>
</organism>
<evidence type="ECO:0000313" key="1">
    <source>
        <dbReference type="EMBL" id="KAL1493792.1"/>
    </source>
</evidence>
<dbReference type="EMBL" id="JBDJPC010000007">
    <property type="protein sequence ID" value="KAL1493792.1"/>
    <property type="molecule type" value="Genomic_DNA"/>
</dbReference>
<sequence>MAHRAIIASRPGAALTRTIQIDGLGEMVQSVGPQISRSHFNRFFLWGYVKNIVYGEPPTTVENMRDRISNAFQTITPQMIENVYLSFERRLNCVSKEMEISLNFYCEY</sequence>
<dbReference type="InterPro" id="IPR036397">
    <property type="entry name" value="RNaseH_sf"/>
</dbReference>
<proteinExistence type="predicted"/>